<reference evidence="1" key="1">
    <citation type="submission" date="2018-07" db="EMBL/GenBank/DDBJ databases">
        <authorList>
            <person name="Somerville V."/>
        </authorList>
    </citation>
    <scope>NUCLEOTIDE SEQUENCE</scope>
    <source>
        <strain evidence="1">NWC_2_2</strain>
    </source>
</reference>
<dbReference type="RefSeq" id="WP_003615366.1">
    <property type="nucleotide sequence ID" value="NZ_BJLK01000003.1"/>
</dbReference>
<evidence type="ECO:0000313" key="1">
    <source>
        <dbReference type="EMBL" id="AZA16001.1"/>
    </source>
</evidence>
<evidence type="ECO:0000313" key="2">
    <source>
        <dbReference type="EMBL" id="MCD5562971.1"/>
    </source>
</evidence>
<dbReference type="EMBL" id="JAJNUY010000005">
    <property type="protein sequence ID" value="MCD5562971.1"/>
    <property type="molecule type" value="Genomic_DNA"/>
</dbReference>
<evidence type="ECO:0000313" key="3">
    <source>
        <dbReference type="Proteomes" id="UP001200334"/>
    </source>
</evidence>
<proteinExistence type="predicted"/>
<evidence type="ECO:0008006" key="4">
    <source>
        <dbReference type="Google" id="ProtNLM"/>
    </source>
</evidence>
<protein>
    <recommendedName>
        <fullName evidence="4">GGDEF domain-containing protein</fullName>
    </recommendedName>
</protein>
<dbReference type="Proteomes" id="UP001200334">
    <property type="component" value="Unassembled WGS sequence"/>
</dbReference>
<dbReference type="AlphaFoldDB" id="A0A1L3JVK2"/>
<gene>
    <name evidence="1" type="ORF">DQL93_05160</name>
    <name evidence="2" type="ORF">LOB85_02155</name>
</gene>
<dbReference type="EMBL" id="CP031023">
    <property type="protein sequence ID" value="AZA16001.1"/>
    <property type="molecule type" value="Genomic_DNA"/>
</dbReference>
<name>A0A1L3JVK2_LACDL</name>
<accession>A0A1L3JVK2</accession>
<sequence>MHLCYITPININRTFLTGLLDLRSFQEVGQSRTRDWIKEGERVSIISFDLVGMKDYNNQYAGG</sequence>
<organism evidence="1">
    <name type="scientific">Lactobacillus delbrueckii subsp. lactis</name>
    <dbReference type="NCBI Taxonomy" id="29397"/>
    <lineage>
        <taxon>Bacteria</taxon>
        <taxon>Bacillati</taxon>
        <taxon>Bacillota</taxon>
        <taxon>Bacilli</taxon>
        <taxon>Lactobacillales</taxon>
        <taxon>Lactobacillaceae</taxon>
        <taxon>Lactobacillus</taxon>
    </lineage>
</organism>
<reference evidence="2 3" key="2">
    <citation type="submission" date="2021-12" db="EMBL/GenBank/DDBJ databases">
        <title>Antimicrobial susceptibility of Lactobacillus delbrueckii subsp. lactis obtained from milk products and other habitats.</title>
        <authorList>
            <person name="Shani N."/>
        </authorList>
    </citation>
    <scope>NUCLEOTIDE SEQUENCE [LARGE SCALE GENOMIC DNA]</scope>
    <source>
        <strain evidence="2 3">FAM 21755</strain>
    </source>
</reference>